<dbReference type="PANTHER" id="PTHR34461:SF2">
    <property type="entry name" value="EXPRESSED PROTEIN"/>
    <property type="match status" value="1"/>
</dbReference>
<gene>
    <name evidence="2" type="ORF">DH2020_008092</name>
</gene>
<feature type="region of interest" description="Disordered" evidence="1">
    <location>
        <begin position="297"/>
        <end position="322"/>
    </location>
</feature>
<reference evidence="2 3" key="1">
    <citation type="journal article" date="2021" name="Comput. Struct. Biotechnol. J.">
        <title>De novo genome assembly of the potent medicinal plant Rehmannia glutinosa using nanopore technology.</title>
        <authorList>
            <person name="Ma L."/>
            <person name="Dong C."/>
            <person name="Song C."/>
            <person name="Wang X."/>
            <person name="Zheng X."/>
            <person name="Niu Y."/>
            <person name="Chen S."/>
            <person name="Feng W."/>
        </authorList>
    </citation>
    <scope>NUCLEOTIDE SEQUENCE [LARGE SCALE GENOMIC DNA]</scope>
    <source>
        <strain evidence="2">DH-2019</strain>
    </source>
</reference>
<feature type="compositionally biased region" description="Basic and acidic residues" evidence="1">
    <location>
        <begin position="129"/>
        <end position="143"/>
    </location>
</feature>
<feature type="region of interest" description="Disordered" evidence="1">
    <location>
        <begin position="561"/>
        <end position="580"/>
    </location>
</feature>
<accession>A0ABR0U003</accession>
<comment type="caution">
    <text evidence="2">The sequence shown here is derived from an EMBL/GenBank/DDBJ whole genome shotgun (WGS) entry which is preliminary data.</text>
</comment>
<feature type="compositionally biased region" description="Polar residues" evidence="1">
    <location>
        <begin position="303"/>
        <end position="313"/>
    </location>
</feature>
<keyword evidence="3" id="KW-1185">Reference proteome</keyword>
<evidence type="ECO:0000256" key="1">
    <source>
        <dbReference type="SAM" id="MobiDB-lite"/>
    </source>
</evidence>
<proteinExistence type="predicted"/>
<feature type="compositionally biased region" description="Polar residues" evidence="1">
    <location>
        <begin position="487"/>
        <end position="517"/>
    </location>
</feature>
<feature type="compositionally biased region" description="Basic and acidic residues" evidence="1">
    <location>
        <begin position="561"/>
        <end position="571"/>
    </location>
</feature>
<organism evidence="2 3">
    <name type="scientific">Rehmannia glutinosa</name>
    <name type="common">Chinese foxglove</name>
    <dbReference type="NCBI Taxonomy" id="99300"/>
    <lineage>
        <taxon>Eukaryota</taxon>
        <taxon>Viridiplantae</taxon>
        <taxon>Streptophyta</taxon>
        <taxon>Embryophyta</taxon>
        <taxon>Tracheophyta</taxon>
        <taxon>Spermatophyta</taxon>
        <taxon>Magnoliopsida</taxon>
        <taxon>eudicotyledons</taxon>
        <taxon>Gunneridae</taxon>
        <taxon>Pentapetalae</taxon>
        <taxon>asterids</taxon>
        <taxon>lamiids</taxon>
        <taxon>Lamiales</taxon>
        <taxon>Orobanchaceae</taxon>
        <taxon>Rehmannieae</taxon>
        <taxon>Rehmannia</taxon>
    </lineage>
</organism>
<name>A0ABR0U003_REHGL</name>
<protein>
    <submittedName>
        <fullName evidence="2">Uncharacterized protein</fullName>
    </submittedName>
</protein>
<dbReference type="Proteomes" id="UP001318860">
    <property type="component" value="Unassembled WGS sequence"/>
</dbReference>
<evidence type="ECO:0000313" key="3">
    <source>
        <dbReference type="Proteomes" id="UP001318860"/>
    </source>
</evidence>
<dbReference type="EMBL" id="JABTTQ020003506">
    <property type="protein sequence ID" value="KAK6115823.1"/>
    <property type="molecule type" value="Genomic_DNA"/>
</dbReference>
<evidence type="ECO:0000313" key="2">
    <source>
        <dbReference type="EMBL" id="KAK6115823.1"/>
    </source>
</evidence>
<feature type="region of interest" description="Disordered" evidence="1">
    <location>
        <begin position="486"/>
        <end position="524"/>
    </location>
</feature>
<feature type="region of interest" description="Disordered" evidence="1">
    <location>
        <begin position="198"/>
        <end position="222"/>
    </location>
</feature>
<dbReference type="PANTHER" id="PTHR34461">
    <property type="entry name" value="EXPRESSED PROTEIN"/>
    <property type="match status" value="1"/>
</dbReference>
<sequence length="745" mass="83277">MEIRRCGDAHFIRAIRGGSVIKVLNTNSRGRKTLLFKTLNDVYEGKNTKTLRQPPIIESRNMHAGSVFDYKHVKREVPCLPMVDRTLREINPETDEFVPHSDGLDDDLDDDTTLKQLKERFLEKKRKFGHSDEHSNLANADEHPVEDESDVNLPVVDRTLREIKSEKDEIVPHSDDGLDNDLGDHTTLKQLNKRFQEKKRKFGHSQEHSKLGYTNENPVEDESDLNEPIINWKSKNSRRSKAKKKWMKGSIASSSTTAFCIKSELNLVSEDSQQVGGDLAPVVCAKVEDDAEELESQRKTSFADDSSFCNNEEPSPGGEVSNGIQKMTVQLELREPLFSAEECQNCVTNEISYDHLEHIEPVSVIVPSDGMSVKLETPELHCHEFLDLPPLTIQKGKEFGEAHCSGSSASDDVCMLSRSSSSMEEVSGEVVILVSKFLTWLLTVPLSALDFAMNLIWSSFRTILRQICHMSKIILRDEILNSEERQASASPIANAETQSSPKNHSFGSTDTISTTEPRQPPDRLLSTRKAISPSSQEQLCWAMNSVELLNDVDQCIGSERKGQSFDKETRKKASSAARSDIQHAKTAVNHGGHGHVSQRKVIISSRHLIKKSQNPKLNLEGPRFTRILPNLSTECTSIQGCSESAIAFSQRQMQDMESLAMKLMDELESMKGVVEQKLLFEAYRNVSLKSDADEKLTPNDGTASKDVVPREKKKIMFADEAGGKLCHVKFFEAGVSSPVSDGVKQ</sequence>
<feature type="region of interest" description="Disordered" evidence="1">
    <location>
        <begin position="129"/>
        <end position="150"/>
    </location>
</feature>